<proteinExistence type="predicted"/>
<keyword evidence="2" id="KW-0732">Signal</keyword>
<sequence length="201" mass="20996">MNSHTFTRRLAATVSASGLVAMSCLSTTMMSTAGAETSSCGTDEVTVVVAGEGEGCAKDGATGLEALDQAGFEVTPVSSMPGMICQINGAPENADCSKAPEMDAFWGYYTAPLGGEWAFSEKGANEQIAKAGTVEGWAFGNSAQPGEVPEAGNKQNDDDTVIEEEKSENVWLPIAGVIVVLLALVGLAMYFVRKRNSRRTV</sequence>
<evidence type="ECO:0000256" key="1">
    <source>
        <dbReference type="SAM" id="Phobius"/>
    </source>
</evidence>
<keyword evidence="1" id="KW-1133">Transmembrane helix</keyword>
<keyword evidence="1" id="KW-0472">Membrane</keyword>
<dbReference type="EMBL" id="JADKMY010000001">
    <property type="protein sequence ID" value="MBF4553175.1"/>
    <property type="molecule type" value="Genomic_DNA"/>
</dbReference>
<accession>A0ABR9ZIB4</accession>
<feature type="signal peptide" evidence="2">
    <location>
        <begin position="1"/>
        <end position="35"/>
    </location>
</feature>
<evidence type="ECO:0000313" key="3">
    <source>
        <dbReference type="EMBL" id="MBF4553175.1"/>
    </source>
</evidence>
<keyword evidence="4" id="KW-1185">Reference proteome</keyword>
<dbReference type="RefSeq" id="WP_194556009.1">
    <property type="nucleotide sequence ID" value="NZ_JADKMY010000001.1"/>
</dbReference>
<organism evidence="3 4">
    <name type="scientific">Corynebacterium suicordis DSM 45110</name>
    <dbReference type="NCBI Taxonomy" id="1121369"/>
    <lineage>
        <taxon>Bacteria</taxon>
        <taxon>Bacillati</taxon>
        <taxon>Actinomycetota</taxon>
        <taxon>Actinomycetes</taxon>
        <taxon>Mycobacteriales</taxon>
        <taxon>Corynebacteriaceae</taxon>
        <taxon>Corynebacterium</taxon>
    </lineage>
</organism>
<feature type="chain" id="PRO_5046108965" description="Secreted protein" evidence="2">
    <location>
        <begin position="36"/>
        <end position="201"/>
    </location>
</feature>
<dbReference type="Proteomes" id="UP000635902">
    <property type="component" value="Unassembled WGS sequence"/>
</dbReference>
<evidence type="ECO:0008006" key="5">
    <source>
        <dbReference type="Google" id="ProtNLM"/>
    </source>
</evidence>
<gene>
    <name evidence="3" type="ORF">IRY30_03630</name>
</gene>
<comment type="caution">
    <text evidence="3">The sequence shown here is derived from an EMBL/GenBank/DDBJ whole genome shotgun (WGS) entry which is preliminary data.</text>
</comment>
<feature type="transmembrane region" description="Helical" evidence="1">
    <location>
        <begin position="170"/>
        <end position="192"/>
    </location>
</feature>
<keyword evidence="1" id="KW-0812">Transmembrane</keyword>
<evidence type="ECO:0000256" key="2">
    <source>
        <dbReference type="SAM" id="SignalP"/>
    </source>
</evidence>
<reference evidence="3 4" key="1">
    <citation type="submission" date="2020-10" db="EMBL/GenBank/DDBJ databases">
        <title>Novel species in genus Corynebacterium.</title>
        <authorList>
            <person name="Zhang G."/>
        </authorList>
    </citation>
    <scope>NUCLEOTIDE SEQUENCE [LARGE SCALE GENOMIC DNA]</scope>
    <source>
        <strain evidence="3 4">DSM 45110</strain>
    </source>
</reference>
<evidence type="ECO:0000313" key="4">
    <source>
        <dbReference type="Proteomes" id="UP000635902"/>
    </source>
</evidence>
<name>A0ABR9ZIB4_9CORY</name>
<protein>
    <recommendedName>
        <fullName evidence="5">Secreted protein</fullName>
    </recommendedName>
</protein>